<protein>
    <recommendedName>
        <fullName evidence="1">DUF7281 domain-containing protein</fullName>
    </recommendedName>
</protein>
<evidence type="ECO:0000313" key="3">
    <source>
        <dbReference type="Proteomes" id="UP000614272"/>
    </source>
</evidence>
<accession>A0ABQ1RFH2</accession>
<name>A0ABQ1RFH2_9ALTE</name>
<reference evidence="3" key="1">
    <citation type="journal article" date="2019" name="Int. J. Syst. Evol. Microbiol.">
        <title>The Global Catalogue of Microorganisms (GCM) 10K type strain sequencing project: providing services to taxonomists for standard genome sequencing and annotation.</title>
        <authorList>
            <consortium name="The Broad Institute Genomics Platform"/>
            <consortium name="The Broad Institute Genome Sequencing Center for Infectious Disease"/>
            <person name="Wu L."/>
            <person name="Ma J."/>
        </authorList>
    </citation>
    <scope>NUCLEOTIDE SEQUENCE [LARGE SCALE GENOMIC DNA]</scope>
    <source>
        <strain evidence="3">CGMCC 1.12923</strain>
    </source>
</reference>
<dbReference type="RefSeq" id="WP_099034394.1">
    <property type="nucleotide sequence ID" value="NZ_BMGJ01000007.1"/>
</dbReference>
<sequence length="291" mass="33393">MRDLSLRARKKLSTLERNLGLKDSIKVSLDGPLKEILSWCEEQEFTPGRALPPRHFIIDASALVKINQILREHDFSDYRQQFKGLDRAQTAEIDPNEKRAGIAPTANQLLMAVTEPDLLTTVSGYFYSLPQLNLELDCKKLALTDYQSLVVIENRDSFNQWWQYQSPLHGPDTLVVYRGDRGHSRACKGLRKRWVRECPEQPMYYFGDLDLAGLRIAISGRYQGLLLPPIYELAKQLVPQHYPQTQLKFLPGLQRDCPPGWRPLLELITSQRAGLRQQLMLNLPLEKVGSE</sequence>
<comment type="caution">
    <text evidence="2">The sequence shown here is derived from an EMBL/GenBank/DDBJ whole genome shotgun (WGS) entry which is preliminary data.</text>
</comment>
<dbReference type="Pfam" id="PF23947">
    <property type="entry name" value="DUF7281"/>
    <property type="match status" value="1"/>
</dbReference>
<dbReference type="InterPro" id="IPR036078">
    <property type="entry name" value="Spo11/TopoVI_A_sf"/>
</dbReference>
<feature type="domain" description="DUF7281" evidence="1">
    <location>
        <begin position="128"/>
        <end position="283"/>
    </location>
</feature>
<dbReference type="InterPro" id="IPR055705">
    <property type="entry name" value="DUF7281"/>
</dbReference>
<proteinExistence type="predicted"/>
<evidence type="ECO:0000313" key="2">
    <source>
        <dbReference type="EMBL" id="GGD65334.1"/>
    </source>
</evidence>
<keyword evidence="3" id="KW-1185">Reference proteome</keyword>
<organism evidence="2 3">
    <name type="scientific">Lacimicrobium alkaliphilum</name>
    <dbReference type="NCBI Taxonomy" id="1526571"/>
    <lineage>
        <taxon>Bacteria</taxon>
        <taxon>Pseudomonadati</taxon>
        <taxon>Pseudomonadota</taxon>
        <taxon>Gammaproteobacteria</taxon>
        <taxon>Alteromonadales</taxon>
        <taxon>Alteromonadaceae</taxon>
        <taxon>Lacimicrobium</taxon>
    </lineage>
</organism>
<dbReference type="Proteomes" id="UP000614272">
    <property type="component" value="Unassembled WGS sequence"/>
</dbReference>
<evidence type="ECO:0000259" key="1">
    <source>
        <dbReference type="Pfam" id="PF23947"/>
    </source>
</evidence>
<gene>
    <name evidence="2" type="ORF">GCM10011357_20770</name>
</gene>
<dbReference type="EMBL" id="BMGJ01000007">
    <property type="protein sequence ID" value="GGD65334.1"/>
    <property type="molecule type" value="Genomic_DNA"/>
</dbReference>
<dbReference type="SUPFAM" id="SSF56726">
    <property type="entry name" value="DNA topoisomerase IV, alpha subunit"/>
    <property type="match status" value="1"/>
</dbReference>